<dbReference type="PROSITE" id="PS50261">
    <property type="entry name" value="G_PROTEIN_RECEP_F2_4"/>
    <property type="match status" value="1"/>
</dbReference>
<evidence type="ECO:0000256" key="5">
    <source>
        <dbReference type="ARBA" id="ARBA00023157"/>
    </source>
</evidence>
<evidence type="ECO:0000313" key="10">
    <source>
        <dbReference type="Proteomes" id="UP000694890"/>
    </source>
</evidence>
<dbReference type="GO" id="GO:0007189">
    <property type="term" value="P:adenylate cyclase-activating G protein-coupled receptor signaling pathway"/>
    <property type="evidence" value="ECO:0007669"/>
    <property type="project" value="TreeGrafter"/>
</dbReference>
<feature type="transmembrane region" description="Helical" evidence="6">
    <location>
        <begin position="454"/>
        <end position="474"/>
    </location>
</feature>
<reference evidence="11" key="1">
    <citation type="submission" date="2025-08" db="UniProtKB">
        <authorList>
            <consortium name="RefSeq"/>
        </authorList>
    </citation>
    <scope>IDENTIFICATION</scope>
    <source>
        <tissue evidence="11">Brain</tissue>
    </source>
</reference>
<keyword evidence="11" id="KW-0675">Receptor</keyword>
<dbReference type="PRINTS" id="PR00249">
    <property type="entry name" value="GPCRSECRETIN"/>
</dbReference>
<dbReference type="Gene3D" id="1.20.1070.10">
    <property type="entry name" value="Rhodopsin 7-helix transmembrane proteins"/>
    <property type="match status" value="1"/>
</dbReference>
<dbReference type="SUPFAM" id="SSF81321">
    <property type="entry name" value="Family A G protein-coupled receptor-like"/>
    <property type="match status" value="1"/>
</dbReference>
<dbReference type="InterPro" id="IPR000832">
    <property type="entry name" value="GPCR_2_secretin-like"/>
</dbReference>
<keyword evidence="7" id="KW-0732">Signal</keyword>
<dbReference type="PROSITE" id="PS50221">
    <property type="entry name" value="GAIN_B"/>
    <property type="match status" value="1"/>
</dbReference>
<dbReference type="Proteomes" id="UP000694890">
    <property type="component" value="Linkage group LG7_1"/>
</dbReference>
<evidence type="ECO:0000256" key="1">
    <source>
        <dbReference type="ARBA" id="ARBA00004141"/>
    </source>
</evidence>
<evidence type="ECO:0000256" key="7">
    <source>
        <dbReference type="SAM" id="SignalP"/>
    </source>
</evidence>
<feature type="transmembrane region" description="Helical" evidence="6">
    <location>
        <begin position="649"/>
        <end position="668"/>
    </location>
</feature>
<dbReference type="GO" id="GO:0004930">
    <property type="term" value="F:G protein-coupled receptor activity"/>
    <property type="evidence" value="ECO:0007669"/>
    <property type="project" value="InterPro"/>
</dbReference>
<dbReference type="SMART" id="SM00303">
    <property type="entry name" value="GPS"/>
    <property type="match status" value="1"/>
</dbReference>
<dbReference type="Pfam" id="PF01825">
    <property type="entry name" value="GPS"/>
    <property type="match status" value="1"/>
</dbReference>
<dbReference type="InterPro" id="IPR017981">
    <property type="entry name" value="GPCR_2-like_7TM"/>
</dbReference>
<feature type="transmembrane region" description="Helical" evidence="6">
    <location>
        <begin position="579"/>
        <end position="602"/>
    </location>
</feature>
<gene>
    <name evidence="11" type="primary">LOC108887231</name>
</gene>
<keyword evidence="2 6" id="KW-0812">Transmembrane</keyword>
<dbReference type="GO" id="GO:0005886">
    <property type="term" value="C:plasma membrane"/>
    <property type="evidence" value="ECO:0007669"/>
    <property type="project" value="TreeGrafter"/>
</dbReference>
<dbReference type="AlphaFoldDB" id="A0AAJ8DQH4"/>
<evidence type="ECO:0000313" key="11">
    <source>
        <dbReference type="RefSeq" id="XP_050927730.1"/>
    </source>
</evidence>
<dbReference type="RefSeq" id="XP_050927730.1">
    <property type="nucleotide sequence ID" value="XM_051071773.1"/>
</dbReference>
<dbReference type="InterPro" id="IPR046338">
    <property type="entry name" value="GAIN_dom_sf"/>
</dbReference>
<feature type="transmembrane region" description="Helical" evidence="6">
    <location>
        <begin position="623"/>
        <end position="643"/>
    </location>
</feature>
<dbReference type="PANTHER" id="PTHR12011:SF474">
    <property type="entry name" value="ADHESION G PROTEIN-COUPLED RECEPTOR G11-RELATED"/>
    <property type="match status" value="1"/>
</dbReference>
<comment type="subcellular location">
    <subcellularLocation>
        <location evidence="1">Membrane</location>
        <topology evidence="1">Multi-pass membrane protein</topology>
    </subcellularLocation>
</comment>
<dbReference type="InterPro" id="IPR057244">
    <property type="entry name" value="GAIN_B"/>
</dbReference>
<keyword evidence="5" id="KW-1015">Disulfide bond</keyword>
<protein>
    <submittedName>
        <fullName evidence="11">Adhesion G-protein coupled receptor G2 isoform X2</fullName>
    </submittedName>
</protein>
<feature type="domain" description="G-protein coupled receptors family 2 profile 2" evidence="9">
    <location>
        <begin position="418"/>
        <end position="671"/>
    </location>
</feature>
<dbReference type="GO" id="GO:0007166">
    <property type="term" value="P:cell surface receptor signaling pathway"/>
    <property type="evidence" value="ECO:0007669"/>
    <property type="project" value="InterPro"/>
</dbReference>
<dbReference type="InterPro" id="IPR000203">
    <property type="entry name" value="GPS"/>
</dbReference>
<evidence type="ECO:0000256" key="6">
    <source>
        <dbReference type="SAM" id="Phobius"/>
    </source>
</evidence>
<feature type="domain" description="GAIN-B" evidence="8">
    <location>
        <begin position="263"/>
        <end position="409"/>
    </location>
</feature>
<name>A0AAJ8DQH4_LATCA</name>
<evidence type="ECO:0000256" key="2">
    <source>
        <dbReference type="ARBA" id="ARBA00022692"/>
    </source>
</evidence>
<keyword evidence="3 6" id="KW-1133">Transmembrane helix</keyword>
<feature type="transmembrane region" description="Helical" evidence="6">
    <location>
        <begin position="486"/>
        <end position="504"/>
    </location>
</feature>
<feature type="transmembrane region" description="Helical" evidence="6">
    <location>
        <begin position="524"/>
        <end position="546"/>
    </location>
</feature>
<feature type="chain" id="PRO_5042599902" evidence="7">
    <location>
        <begin position="26"/>
        <end position="713"/>
    </location>
</feature>
<sequence length="713" mass="79938">MSQKSWMKWVLLVGLLWIFPACVSCEKCQKKEKIQKREERQCLVKNADRCFLVADNFNGFITTETYIQTKACIMFLQKNGNQKFRKYEPVMDTKDGSYLLYISKWHIVKKLQMYFLNGTQCNNTVANLTGSECVFNQTSADSDLCQVRCLHTETICKDSVYDESFCSNDNSQVEDRYIINMTATNKLCKNCNNPVKIPKVEIQLNTTVPNNGKPIDADEASKVMSSMAELAASINESSVALSAGEGVTGILVKETQPEDVQEVSFAYISPNDSISIIEDRDSLSQFSRSVTVTKEAFEKAVQSNISVPFAAVFRFINMAPDEFNSTVLGNEVLAVEMGTSISNLTDTINVNFWNTEYKGIPSCHSWNGEGSRPNWTEEGCLTVKNGSNITCQCSHLTFFAILLTPLNETISSSDLSNLTIITQVGCGLSIFFLSIVLFMHFLIRKTKATKSTRILIHLVSAMLLLNFTFLINNFVAKLKSSVGCKIMAALMHYFMLATFTWFAAQAFHICLQLYTGGQIAIHRYILKVSIVSWLTPSLVGIVLLIIGKYGEQIIYTDDPADNVAMCWITDNDVHYIVNIGYYSLVFLFTFTSFIITLSWLFCLRKAKAATQQVNRNGKSIVTIMGLCCMLGITWGFAFFAYGIFLIPSYYIFTVLNSFQGFFLFIYYYKSSHSGETNSGKGGDRNLASTSSVSTLKTGLDLFENPYCDPPNKK</sequence>
<evidence type="ECO:0000259" key="9">
    <source>
        <dbReference type="PROSITE" id="PS50261"/>
    </source>
</evidence>
<evidence type="ECO:0000259" key="8">
    <source>
        <dbReference type="PROSITE" id="PS50221"/>
    </source>
</evidence>
<organism evidence="10 11">
    <name type="scientific">Lates calcarifer</name>
    <name type="common">Barramundi</name>
    <name type="synonym">Holocentrus calcarifer</name>
    <dbReference type="NCBI Taxonomy" id="8187"/>
    <lineage>
        <taxon>Eukaryota</taxon>
        <taxon>Metazoa</taxon>
        <taxon>Chordata</taxon>
        <taxon>Craniata</taxon>
        <taxon>Vertebrata</taxon>
        <taxon>Euteleostomi</taxon>
        <taxon>Actinopterygii</taxon>
        <taxon>Neopterygii</taxon>
        <taxon>Teleostei</taxon>
        <taxon>Neoteleostei</taxon>
        <taxon>Acanthomorphata</taxon>
        <taxon>Carangaria</taxon>
        <taxon>Carangaria incertae sedis</taxon>
        <taxon>Centropomidae</taxon>
        <taxon>Lates</taxon>
    </lineage>
</organism>
<dbReference type="Pfam" id="PF00002">
    <property type="entry name" value="7tm_2"/>
    <property type="match status" value="1"/>
</dbReference>
<dbReference type="GeneID" id="108887231"/>
<accession>A0AAJ8DQH4</accession>
<proteinExistence type="predicted"/>
<keyword evidence="4 6" id="KW-0472">Membrane</keyword>
<feature type="transmembrane region" description="Helical" evidence="6">
    <location>
        <begin position="420"/>
        <end position="442"/>
    </location>
</feature>
<dbReference type="PANTHER" id="PTHR12011">
    <property type="entry name" value="ADHESION G-PROTEIN COUPLED RECEPTOR"/>
    <property type="match status" value="1"/>
</dbReference>
<evidence type="ECO:0000256" key="3">
    <source>
        <dbReference type="ARBA" id="ARBA00022989"/>
    </source>
</evidence>
<evidence type="ECO:0000256" key="4">
    <source>
        <dbReference type="ARBA" id="ARBA00023136"/>
    </source>
</evidence>
<dbReference type="Gene3D" id="2.60.220.50">
    <property type="match status" value="1"/>
</dbReference>
<feature type="signal peptide" evidence="7">
    <location>
        <begin position="1"/>
        <end position="25"/>
    </location>
</feature>